<feature type="non-terminal residue" evidence="1">
    <location>
        <position position="275"/>
    </location>
</feature>
<protein>
    <submittedName>
        <fullName evidence="1">Purine nucleoside phosphorylase</fullName>
        <ecNumber evidence="1">2.4.2.1</ecNumber>
    </submittedName>
</protein>
<dbReference type="Proteomes" id="UP001150603">
    <property type="component" value="Unassembled WGS sequence"/>
</dbReference>
<organism evidence="1 2">
    <name type="scientific">Linderina macrospora</name>
    <dbReference type="NCBI Taxonomy" id="4868"/>
    <lineage>
        <taxon>Eukaryota</taxon>
        <taxon>Fungi</taxon>
        <taxon>Fungi incertae sedis</taxon>
        <taxon>Zoopagomycota</taxon>
        <taxon>Kickxellomycotina</taxon>
        <taxon>Kickxellomycetes</taxon>
        <taxon>Kickxellales</taxon>
        <taxon>Kickxellaceae</taxon>
        <taxon>Linderina</taxon>
    </lineage>
</organism>
<gene>
    <name evidence="1" type="primary">PNP1_2</name>
    <name evidence="1" type="ORF">FBU59_005027</name>
</gene>
<accession>A0ACC1J3Q2</accession>
<sequence length="275" mass="29181">MDTAKETPLSELARSASGCSSPRPIESIPLSVYESAAAYVKTRLPSTQQLPRVAIVCGAGLQALAEALEGDVTEIPYADIPGFVTSTVVKSTGRLLFGEISGLPVVCMIGRCHYYEGYSMKQITFPVRVISLLGVQTLLVTTAVSALAPSMNVGDIVVVRDHVSVPTLAGLNPLIGPNFSQLGPRLPSMYNAYTFALRKLAFMAFLGDAQLQQRGVKVREATFGYTTGPSFETRAECNALRLVGCEVAGTTTVPEIVVARHSGLDVLCLGLVSNV</sequence>
<comment type="caution">
    <text evidence="1">The sequence shown here is derived from an EMBL/GenBank/DDBJ whole genome shotgun (WGS) entry which is preliminary data.</text>
</comment>
<dbReference type="EC" id="2.4.2.1" evidence="1"/>
<dbReference type="EMBL" id="JANBPW010003859">
    <property type="protein sequence ID" value="KAJ1936509.1"/>
    <property type="molecule type" value="Genomic_DNA"/>
</dbReference>
<reference evidence="1" key="1">
    <citation type="submission" date="2022-07" db="EMBL/GenBank/DDBJ databases">
        <title>Phylogenomic reconstructions and comparative analyses of Kickxellomycotina fungi.</title>
        <authorList>
            <person name="Reynolds N.K."/>
            <person name="Stajich J.E."/>
            <person name="Barry K."/>
            <person name="Grigoriev I.V."/>
            <person name="Crous P."/>
            <person name="Smith M.E."/>
        </authorList>
    </citation>
    <scope>NUCLEOTIDE SEQUENCE</scope>
    <source>
        <strain evidence="1">NRRL 5244</strain>
    </source>
</reference>
<keyword evidence="1" id="KW-0808">Transferase</keyword>
<keyword evidence="2" id="KW-1185">Reference proteome</keyword>
<evidence type="ECO:0000313" key="2">
    <source>
        <dbReference type="Proteomes" id="UP001150603"/>
    </source>
</evidence>
<name>A0ACC1J3Q2_9FUNG</name>
<keyword evidence="1" id="KW-0328">Glycosyltransferase</keyword>
<evidence type="ECO:0000313" key="1">
    <source>
        <dbReference type="EMBL" id="KAJ1936509.1"/>
    </source>
</evidence>
<proteinExistence type="predicted"/>